<protein>
    <submittedName>
        <fullName evidence="2">Uncharacterized protein</fullName>
    </submittedName>
</protein>
<evidence type="ECO:0000313" key="1">
    <source>
        <dbReference type="Proteomes" id="UP000887540"/>
    </source>
</evidence>
<dbReference type="Proteomes" id="UP000887540">
    <property type="component" value="Unplaced"/>
</dbReference>
<accession>A0A914BVN3</accession>
<keyword evidence="1" id="KW-1185">Reference proteome</keyword>
<name>A0A914BVN3_9BILA</name>
<dbReference type="AlphaFoldDB" id="A0A914BVN3"/>
<sequence>MLEKQILIPVIAGKFEEEILVAKSLKYCVFEKFEDKETSLAGYEVMEIVEQLSKICGEKLKVIELLAFGSLKDTVFILENYVSASRAFIDTPIEQVLAILTDPSLWRPPANIELSFSVSVFSTQFIEFIQHLDFTGSYQYQLIARLNRNMDKHEFFDSIIEVYETCLDPTKKIRKIRFCNLAQIDLSDDFIKRRRLVSHTNHSDRFFTVDTYVIELAHRDLLQIAFIQKELDRGWVEYECTFDILDTNI</sequence>
<proteinExistence type="predicted"/>
<dbReference type="WBParaSite" id="ACRNAN_Path_1108.g4266.t1">
    <property type="protein sequence ID" value="ACRNAN_Path_1108.g4266.t1"/>
    <property type="gene ID" value="ACRNAN_Path_1108.g4266"/>
</dbReference>
<reference evidence="2" key="1">
    <citation type="submission" date="2022-11" db="UniProtKB">
        <authorList>
            <consortium name="WormBaseParasite"/>
        </authorList>
    </citation>
    <scope>IDENTIFICATION</scope>
</reference>
<organism evidence="1 2">
    <name type="scientific">Acrobeloides nanus</name>
    <dbReference type="NCBI Taxonomy" id="290746"/>
    <lineage>
        <taxon>Eukaryota</taxon>
        <taxon>Metazoa</taxon>
        <taxon>Ecdysozoa</taxon>
        <taxon>Nematoda</taxon>
        <taxon>Chromadorea</taxon>
        <taxon>Rhabditida</taxon>
        <taxon>Tylenchina</taxon>
        <taxon>Cephalobomorpha</taxon>
        <taxon>Cephaloboidea</taxon>
        <taxon>Cephalobidae</taxon>
        <taxon>Acrobeloides</taxon>
    </lineage>
</organism>
<evidence type="ECO:0000313" key="2">
    <source>
        <dbReference type="WBParaSite" id="ACRNAN_Path_1108.g4266.t1"/>
    </source>
</evidence>